<protein>
    <submittedName>
        <fullName evidence="1">Uncharacterized protein</fullName>
    </submittedName>
</protein>
<proteinExistence type="predicted"/>
<evidence type="ECO:0000313" key="1">
    <source>
        <dbReference type="EMBL" id="SFV62688.1"/>
    </source>
</evidence>
<accession>A0A1W1CA14</accession>
<organism evidence="1">
    <name type="scientific">hydrothermal vent metagenome</name>
    <dbReference type="NCBI Taxonomy" id="652676"/>
    <lineage>
        <taxon>unclassified sequences</taxon>
        <taxon>metagenomes</taxon>
        <taxon>ecological metagenomes</taxon>
    </lineage>
</organism>
<dbReference type="AlphaFoldDB" id="A0A1W1CA14"/>
<reference evidence="1" key="1">
    <citation type="submission" date="2016-10" db="EMBL/GenBank/DDBJ databases">
        <authorList>
            <person name="de Groot N.N."/>
        </authorList>
    </citation>
    <scope>NUCLEOTIDE SEQUENCE</scope>
</reference>
<dbReference type="EMBL" id="FPHC01000067">
    <property type="protein sequence ID" value="SFV62688.1"/>
    <property type="molecule type" value="Genomic_DNA"/>
</dbReference>
<name>A0A1W1CA14_9ZZZZ</name>
<gene>
    <name evidence="1" type="ORF">MNB_SV-6-493</name>
</gene>
<sequence length="42" mass="5077">MEFGFYGVEEGPRVRVHYEDWQEPKQNKPKKVLNILHMVMLC</sequence>